<keyword evidence="9" id="KW-1185">Reference proteome</keyword>
<comment type="subcellular location">
    <subcellularLocation>
        <location evidence="1">Cell membrane</location>
        <topology evidence="1">Multi-pass membrane protein</topology>
    </subcellularLocation>
</comment>
<keyword evidence="4 7" id="KW-1133">Transmembrane helix</keyword>
<keyword evidence="2" id="KW-1003">Cell membrane</keyword>
<feature type="region of interest" description="Disordered" evidence="6">
    <location>
        <begin position="212"/>
        <end position="262"/>
    </location>
</feature>
<evidence type="ECO:0000313" key="9">
    <source>
        <dbReference type="Proteomes" id="UP001236404"/>
    </source>
</evidence>
<feature type="region of interest" description="Disordered" evidence="6">
    <location>
        <begin position="107"/>
        <end position="196"/>
    </location>
</feature>
<feature type="compositionally biased region" description="Basic and acidic residues" evidence="6">
    <location>
        <begin position="155"/>
        <end position="185"/>
    </location>
</feature>
<reference evidence="8 9" key="1">
    <citation type="submission" date="2023-06" db="EMBL/GenBank/DDBJ databases">
        <authorList>
            <person name="Feng G."/>
            <person name="Li J."/>
            <person name="Zhu H."/>
        </authorList>
    </citation>
    <scope>NUCLEOTIDE SEQUENCE [LARGE SCALE GENOMIC DNA]</scope>
    <source>
        <strain evidence="8 9">RHCKG28</strain>
    </source>
</reference>
<evidence type="ECO:0000256" key="6">
    <source>
        <dbReference type="SAM" id="MobiDB-lite"/>
    </source>
</evidence>
<dbReference type="Pfam" id="PF01810">
    <property type="entry name" value="LysE"/>
    <property type="match status" value="2"/>
</dbReference>
<dbReference type="PANTHER" id="PTHR30086">
    <property type="entry name" value="ARGININE EXPORTER PROTEIN ARGO"/>
    <property type="match status" value="1"/>
</dbReference>
<feature type="compositionally biased region" description="Low complexity" evidence="6">
    <location>
        <begin position="128"/>
        <end position="138"/>
    </location>
</feature>
<evidence type="ECO:0000313" key="8">
    <source>
        <dbReference type="EMBL" id="MDM7892556.1"/>
    </source>
</evidence>
<evidence type="ECO:0000256" key="7">
    <source>
        <dbReference type="SAM" id="Phobius"/>
    </source>
</evidence>
<protein>
    <submittedName>
        <fullName evidence="8">LysE family transporter</fullName>
    </submittedName>
</protein>
<name>A0ABT7TSI2_9MICO</name>
<feature type="transmembrane region" description="Helical" evidence="7">
    <location>
        <begin position="39"/>
        <end position="65"/>
    </location>
</feature>
<evidence type="ECO:0000256" key="4">
    <source>
        <dbReference type="ARBA" id="ARBA00022989"/>
    </source>
</evidence>
<evidence type="ECO:0000256" key="5">
    <source>
        <dbReference type="ARBA" id="ARBA00023136"/>
    </source>
</evidence>
<keyword evidence="5 7" id="KW-0472">Membrane</keyword>
<feature type="transmembrane region" description="Helical" evidence="7">
    <location>
        <begin position="266"/>
        <end position="285"/>
    </location>
</feature>
<feature type="compositionally biased region" description="Low complexity" evidence="6">
    <location>
        <begin position="221"/>
        <end position="237"/>
    </location>
</feature>
<organism evidence="8 9">
    <name type="scientific">Curtobacterium caseinilyticum</name>
    <dbReference type="NCBI Taxonomy" id="3055137"/>
    <lineage>
        <taxon>Bacteria</taxon>
        <taxon>Bacillati</taxon>
        <taxon>Actinomycetota</taxon>
        <taxon>Actinomycetes</taxon>
        <taxon>Micrococcales</taxon>
        <taxon>Microbacteriaceae</taxon>
        <taxon>Curtobacterium</taxon>
    </lineage>
</organism>
<evidence type="ECO:0000256" key="1">
    <source>
        <dbReference type="ARBA" id="ARBA00004651"/>
    </source>
</evidence>
<keyword evidence="3 7" id="KW-0812">Transmembrane</keyword>
<dbReference type="EMBL" id="JAUCMN010000009">
    <property type="protein sequence ID" value="MDM7892556.1"/>
    <property type="molecule type" value="Genomic_DNA"/>
</dbReference>
<feature type="transmembrane region" description="Helical" evidence="7">
    <location>
        <begin position="341"/>
        <end position="360"/>
    </location>
</feature>
<gene>
    <name evidence="8" type="ORF">QUG93_12750</name>
</gene>
<sequence length="361" mass="36785">MTALLPLLAGLGTGLALIVAIGVQNTYLLRLAVSAPVRVVTAAVVVCAVSDAVLILAGVLGVGVVVERFPVALVVVRFVGAAFLVVYGLLAARRALRPSGDAMLVDRTADDDGVPGAVPGSATGGPGPAEAIAPPHAGRAQAQRGATSVTGCDVGAERDTAAQHHAAERDAAVQRDTATQRDDVATQHAGAATQRDDVAAQHDDVAMQHDAAGATTAVDSTTGVATAAGRTRTAPPGRSEPAGRTAPPGRSEPAGRTATPGPVVPTMRAAVLTMLVFTWANPHVYLDTLVFLGSVANQQGVDDRWWWTIGAVAASCLWFGALGFGGRLLRPLFAKPLTWRVFDGLVAVVMLSFGIALAVGA</sequence>
<accession>A0ABT7TSI2</accession>
<evidence type="ECO:0000256" key="2">
    <source>
        <dbReference type="ARBA" id="ARBA00022475"/>
    </source>
</evidence>
<evidence type="ECO:0000256" key="3">
    <source>
        <dbReference type="ARBA" id="ARBA00022692"/>
    </source>
</evidence>
<dbReference type="PANTHER" id="PTHR30086:SF20">
    <property type="entry name" value="ARGININE EXPORTER PROTEIN ARGO-RELATED"/>
    <property type="match status" value="1"/>
</dbReference>
<comment type="caution">
    <text evidence="8">The sequence shown here is derived from an EMBL/GenBank/DDBJ whole genome shotgun (WGS) entry which is preliminary data.</text>
</comment>
<feature type="transmembrane region" description="Helical" evidence="7">
    <location>
        <begin position="71"/>
        <end position="90"/>
    </location>
</feature>
<feature type="transmembrane region" description="Helical" evidence="7">
    <location>
        <begin position="6"/>
        <end position="27"/>
    </location>
</feature>
<proteinExistence type="predicted"/>
<feature type="transmembrane region" description="Helical" evidence="7">
    <location>
        <begin position="305"/>
        <end position="329"/>
    </location>
</feature>
<dbReference type="InterPro" id="IPR001123">
    <property type="entry name" value="LeuE-type"/>
</dbReference>
<dbReference type="Proteomes" id="UP001236404">
    <property type="component" value="Unassembled WGS sequence"/>
</dbReference>
<dbReference type="RefSeq" id="WP_289474447.1">
    <property type="nucleotide sequence ID" value="NZ_JAUCMN010000009.1"/>
</dbReference>